<reference evidence="2 3" key="1">
    <citation type="submission" date="2021-06" db="EMBL/GenBank/DDBJ databases">
        <authorList>
            <person name="Palmer J.M."/>
        </authorList>
    </citation>
    <scope>NUCLEOTIDE SEQUENCE [LARGE SCALE GENOMIC DNA]</scope>
    <source>
        <strain evidence="2 3">XC_2019</strain>
        <tissue evidence="2">Muscle</tissue>
    </source>
</reference>
<proteinExistence type="predicted"/>
<accession>A0ABV0RLC0</accession>
<organism evidence="2 3">
    <name type="scientific">Xenoophorus captivus</name>
    <dbReference type="NCBI Taxonomy" id="1517983"/>
    <lineage>
        <taxon>Eukaryota</taxon>
        <taxon>Metazoa</taxon>
        <taxon>Chordata</taxon>
        <taxon>Craniata</taxon>
        <taxon>Vertebrata</taxon>
        <taxon>Euteleostomi</taxon>
        <taxon>Actinopterygii</taxon>
        <taxon>Neopterygii</taxon>
        <taxon>Teleostei</taxon>
        <taxon>Neoteleostei</taxon>
        <taxon>Acanthomorphata</taxon>
        <taxon>Ovalentaria</taxon>
        <taxon>Atherinomorphae</taxon>
        <taxon>Cyprinodontiformes</taxon>
        <taxon>Goodeidae</taxon>
        <taxon>Xenoophorus</taxon>
    </lineage>
</organism>
<dbReference type="Gene3D" id="3.80.20.20">
    <property type="entry name" value="Receptor L-domain"/>
    <property type="match status" value="1"/>
</dbReference>
<comment type="caution">
    <text evidence="2">The sequence shown here is derived from an EMBL/GenBank/DDBJ whole genome shotgun (WGS) entry which is preliminary data.</text>
</comment>
<protein>
    <recommendedName>
        <fullName evidence="1">Receptor L-domain domain-containing protein</fullName>
    </recommendedName>
</protein>
<dbReference type="InterPro" id="IPR036941">
    <property type="entry name" value="Rcpt_L-dom_sf"/>
</dbReference>
<dbReference type="Proteomes" id="UP001434883">
    <property type="component" value="Unassembled WGS sequence"/>
</dbReference>
<gene>
    <name evidence="2" type="ORF">XENOCAPTIV_026340</name>
</gene>
<name>A0ABV0RLC0_9TELE</name>
<dbReference type="InterPro" id="IPR000494">
    <property type="entry name" value="Rcpt_L-dom"/>
</dbReference>
<evidence type="ECO:0000313" key="2">
    <source>
        <dbReference type="EMBL" id="MEQ2208358.1"/>
    </source>
</evidence>
<dbReference type="Pfam" id="PF01030">
    <property type="entry name" value="Recep_L_domain"/>
    <property type="match status" value="1"/>
</dbReference>
<evidence type="ECO:0000259" key="1">
    <source>
        <dbReference type="Pfam" id="PF01030"/>
    </source>
</evidence>
<evidence type="ECO:0000313" key="3">
    <source>
        <dbReference type="Proteomes" id="UP001434883"/>
    </source>
</evidence>
<dbReference type="EMBL" id="JAHRIN010050478">
    <property type="protein sequence ID" value="MEQ2208358.1"/>
    <property type="molecule type" value="Genomic_DNA"/>
</dbReference>
<dbReference type="SUPFAM" id="SSF52058">
    <property type="entry name" value="L domain-like"/>
    <property type="match status" value="1"/>
</dbReference>
<feature type="domain" description="Receptor L-domain" evidence="1">
    <location>
        <begin position="4"/>
        <end position="41"/>
    </location>
</feature>
<sequence>MRIPTLTSLGLRSLRHINDGSVYISQNANLCYHHTMNWTQLFRGRRVPVNNLSNNKPLAQCEPRGNLPDLMESVSLVIQSASHRRGKSAAQERGQMIVWHAPIFKMIPTACPLVPRE</sequence>
<keyword evidence="3" id="KW-1185">Reference proteome</keyword>